<dbReference type="InterPro" id="IPR031311">
    <property type="entry name" value="CHIT_BIND_RR_consensus"/>
</dbReference>
<dbReference type="OrthoDB" id="6509111at2759"/>
<gene>
    <name evidence="4" type="ORF">HPB48_007369</name>
</gene>
<dbReference type="InterPro" id="IPR050468">
    <property type="entry name" value="Cuticle_Struct_Prot"/>
</dbReference>
<dbReference type="VEuPathDB" id="VectorBase:HLOH_054669"/>
<dbReference type="Proteomes" id="UP000821853">
    <property type="component" value="Chromosome 3"/>
</dbReference>
<feature type="compositionally biased region" description="Polar residues" evidence="3">
    <location>
        <begin position="161"/>
        <end position="181"/>
    </location>
</feature>
<reference evidence="4 5" key="1">
    <citation type="journal article" date="2020" name="Cell">
        <title>Large-Scale Comparative Analyses of Tick Genomes Elucidate Their Genetic Diversity and Vector Capacities.</title>
        <authorList>
            <consortium name="Tick Genome and Microbiome Consortium (TIGMIC)"/>
            <person name="Jia N."/>
            <person name="Wang J."/>
            <person name="Shi W."/>
            <person name="Du L."/>
            <person name="Sun Y."/>
            <person name="Zhan W."/>
            <person name="Jiang J.F."/>
            <person name="Wang Q."/>
            <person name="Zhang B."/>
            <person name="Ji P."/>
            <person name="Bell-Sakyi L."/>
            <person name="Cui X.M."/>
            <person name="Yuan T.T."/>
            <person name="Jiang B.G."/>
            <person name="Yang W.F."/>
            <person name="Lam T.T."/>
            <person name="Chang Q.C."/>
            <person name="Ding S.J."/>
            <person name="Wang X.J."/>
            <person name="Zhu J.G."/>
            <person name="Ruan X.D."/>
            <person name="Zhao L."/>
            <person name="Wei J.T."/>
            <person name="Ye R.Z."/>
            <person name="Que T.C."/>
            <person name="Du C.H."/>
            <person name="Zhou Y.H."/>
            <person name="Cheng J.X."/>
            <person name="Dai P.F."/>
            <person name="Guo W.B."/>
            <person name="Han X.H."/>
            <person name="Huang E.J."/>
            <person name="Li L.F."/>
            <person name="Wei W."/>
            <person name="Gao Y.C."/>
            <person name="Liu J.Z."/>
            <person name="Shao H.Z."/>
            <person name="Wang X."/>
            <person name="Wang C.C."/>
            <person name="Yang T.C."/>
            <person name="Huo Q.B."/>
            <person name="Li W."/>
            <person name="Chen H.Y."/>
            <person name="Chen S.E."/>
            <person name="Zhou L.G."/>
            <person name="Ni X.B."/>
            <person name="Tian J.H."/>
            <person name="Sheng Y."/>
            <person name="Liu T."/>
            <person name="Pan Y.S."/>
            <person name="Xia L.Y."/>
            <person name="Li J."/>
            <person name="Zhao F."/>
            <person name="Cao W.C."/>
        </authorList>
    </citation>
    <scope>NUCLEOTIDE SEQUENCE [LARGE SCALE GENOMIC DNA]</scope>
    <source>
        <strain evidence="4">HaeL-2018</strain>
    </source>
</reference>
<feature type="region of interest" description="Disordered" evidence="3">
    <location>
        <begin position="146"/>
        <end position="181"/>
    </location>
</feature>
<evidence type="ECO:0000313" key="5">
    <source>
        <dbReference type="Proteomes" id="UP000821853"/>
    </source>
</evidence>
<dbReference type="PANTHER" id="PTHR10380:SF173">
    <property type="entry name" value="CUTICULAR PROTEIN 47EF, ISOFORM C-RELATED"/>
    <property type="match status" value="1"/>
</dbReference>
<dbReference type="InterPro" id="IPR000618">
    <property type="entry name" value="Insect_cuticle"/>
</dbReference>
<dbReference type="GO" id="GO:0008010">
    <property type="term" value="F:structural constituent of chitin-based larval cuticle"/>
    <property type="evidence" value="ECO:0007669"/>
    <property type="project" value="TreeGrafter"/>
</dbReference>
<dbReference type="PROSITE" id="PS00233">
    <property type="entry name" value="CHIT_BIND_RR_1"/>
    <property type="match status" value="1"/>
</dbReference>
<evidence type="ECO:0000313" key="4">
    <source>
        <dbReference type="EMBL" id="KAH9370294.1"/>
    </source>
</evidence>
<protein>
    <recommendedName>
        <fullName evidence="6">Cuticle protein</fullName>
    </recommendedName>
</protein>
<organism evidence="4 5">
    <name type="scientific">Haemaphysalis longicornis</name>
    <name type="common">Bush tick</name>
    <dbReference type="NCBI Taxonomy" id="44386"/>
    <lineage>
        <taxon>Eukaryota</taxon>
        <taxon>Metazoa</taxon>
        <taxon>Ecdysozoa</taxon>
        <taxon>Arthropoda</taxon>
        <taxon>Chelicerata</taxon>
        <taxon>Arachnida</taxon>
        <taxon>Acari</taxon>
        <taxon>Parasitiformes</taxon>
        <taxon>Ixodida</taxon>
        <taxon>Ixodoidea</taxon>
        <taxon>Ixodidae</taxon>
        <taxon>Haemaphysalinae</taxon>
        <taxon>Haemaphysalis</taxon>
    </lineage>
</organism>
<keyword evidence="5" id="KW-1185">Reference proteome</keyword>
<accession>A0A9J6FVY8</accession>
<dbReference type="Gene3D" id="3.10.50.10">
    <property type="match status" value="1"/>
</dbReference>
<comment type="caution">
    <text evidence="4">The sequence shown here is derived from an EMBL/GenBank/DDBJ whole genome shotgun (WGS) entry which is preliminary data.</text>
</comment>
<dbReference type="AlphaFoldDB" id="A0A9J6FVY8"/>
<name>A0A9J6FVY8_HAELO</name>
<evidence type="ECO:0000256" key="2">
    <source>
        <dbReference type="PROSITE-ProRule" id="PRU00497"/>
    </source>
</evidence>
<evidence type="ECO:0000256" key="3">
    <source>
        <dbReference type="SAM" id="MobiDB-lite"/>
    </source>
</evidence>
<dbReference type="PANTHER" id="PTHR10380">
    <property type="entry name" value="CUTICLE PROTEIN"/>
    <property type="match status" value="1"/>
</dbReference>
<keyword evidence="1 2" id="KW-0193">Cuticle</keyword>
<dbReference type="Pfam" id="PF00379">
    <property type="entry name" value="Chitin_bind_4"/>
    <property type="match status" value="1"/>
</dbReference>
<dbReference type="InterPro" id="IPR029070">
    <property type="entry name" value="Chitinase_insertion_sf"/>
</dbReference>
<evidence type="ECO:0008006" key="6">
    <source>
        <dbReference type="Google" id="ProtNLM"/>
    </source>
</evidence>
<dbReference type="EMBL" id="JABSTR010000005">
    <property type="protein sequence ID" value="KAH9370294.1"/>
    <property type="molecule type" value="Genomic_DNA"/>
</dbReference>
<proteinExistence type="predicted"/>
<sequence length="181" mass="18985">MGTSYQPPHPYSFSYDFTNEFGTRLAQAESGDENNVKTGTYSYSEANGIYRTVNYIADKDGFRVTVDTNEPGTKSSAPADVIINSQAADVPPQTVTAARTPSVVAAPAPAPPTVAPVQPARYVAPITIQRAAPVRLRVLRPTPANVPAAPAPLSRNGGGNSAASFTLGNNPPLSYTLGRNP</sequence>
<dbReference type="GO" id="GO:0062129">
    <property type="term" value="C:chitin-based extracellular matrix"/>
    <property type="evidence" value="ECO:0007669"/>
    <property type="project" value="TreeGrafter"/>
</dbReference>
<evidence type="ECO:0000256" key="1">
    <source>
        <dbReference type="ARBA" id="ARBA00022460"/>
    </source>
</evidence>
<dbReference type="PROSITE" id="PS51155">
    <property type="entry name" value="CHIT_BIND_RR_2"/>
    <property type="match status" value="1"/>
</dbReference>
<dbReference type="OMA" id="XWPREED"/>